<dbReference type="GO" id="GO:0005509">
    <property type="term" value="F:calcium ion binding"/>
    <property type="evidence" value="ECO:0007669"/>
    <property type="project" value="InterPro"/>
</dbReference>
<dbReference type="SUPFAM" id="SSF82544">
    <property type="entry name" value="GckA/TtuD-like"/>
    <property type="match status" value="1"/>
</dbReference>
<evidence type="ECO:0000256" key="28">
    <source>
        <dbReference type="ARBA" id="ARBA00024991"/>
    </source>
</evidence>
<dbReference type="GO" id="GO:0005524">
    <property type="term" value="F:ATP binding"/>
    <property type="evidence" value="ECO:0007669"/>
    <property type="project" value="UniProtKB-KW"/>
</dbReference>
<feature type="region of interest" description="Disordered" evidence="33">
    <location>
        <begin position="1681"/>
        <end position="1703"/>
    </location>
</feature>
<evidence type="ECO:0000256" key="22">
    <source>
        <dbReference type="ARBA" id="ARBA00023157"/>
    </source>
</evidence>
<keyword evidence="17" id="KW-0547">Nucleotide-binding</keyword>
<evidence type="ECO:0000256" key="10">
    <source>
        <dbReference type="ARBA" id="ARBA00022475"/>
    </source>
</evidence>
<dbReference type="InterPro" id="IPR006644">
    <property type="entry name" value="Cadg"/>
</dbReference>
<proteinExistence type="inferred from homology"/>
<comment type="similarity">
    <text evidence="7">Belongs to the glycerate kinase type-2 family.</text>
</comment>
<dbReference type="FunFam" id="3.40.50.10180:FF:000001">
    <property type="entry name" value="Glycerate kinase"/>
    <property type="match status" value="1"/>
</dbReference>
<feature type="compositionally biased region" description="Low complexity" evidence="33">
    <location>
        <begin position="1681"/>
        <end position="1700"/>
    </location>
</feature>
<evidence type="ECO:0000256" key="34">
    <source>
        <dbReference type="SAM" id="Phobius"/>
    </source>
</evidence>
<dbReference type="GO" id="GO:0005576">
    <property type="term" value="C:extracellular region"/>
    <property type="evidence" value="ECO:0007669"/>
    <property type="project" value="UniProtKB-SubCell"/>
</dbReference>
<evidence type="ECO:0000256" key="4">
    <source>
        <dbReference type="ARBA" id="ARBA00004245"/>
    </source>
</evidence>
<dbReference type="InterPro" id="IPR025286">
    <property type="entry name" value="MOFRL_assoc_dom"/>
</dbReference>
<dbReference type="InterPro" id="IPR027468">
    <property type="entry name" value="Alpha-dystroglycan_domain_2"/>
</dbReference>
<dbReference type="Proteomes" id="UP001159428">
    <property type="component" value="Unassembled WGS sequence"/>
</dbReference>
<dbReference type="Pfam" id="PF05161">
    <property type="entry name" value="MOFRL"/>
    <property type="match status" value="1"/>
</dbReference>
<feature type="compositionally biased region" description="Low complexity" evidence="33">
    <location>
        <begin position="1869"/>
        <end position="1883"/>
    </location>
</feature>
<dbReference type="SUPFAM" id="SSF111006">
    <property type="entry name" value="Dystroglycan, domain 2"/>
    <property type="match status" value="1"/>
</dbReference>
<dbReference type="Pfam" id="PF18424">
    <property type="entry name" value="a_DG1_N2"/>
    <property type="match status" value="1"/>
</dbReference>
<evidence type="ECO:0000256" key="3">
    <source>
        <dbReference type="ARBA" id="ARBA00004239"/>
    </source>
</evidence>
<evidence type="ECO:0000256" key="5">
    <source>
        <dbReference type="ARBA" id="ARBA00004251"/>
    </source>
</evidence>
<evidence type="ECO:0000256" key="15">
    <source>
        <dbReference type="ARBA" id="ARBA00022692"/>
    </source>
</evidence>
<feature type="transmembrane region" description="Helical" evidence="34">
    <location>
        <begin position="571"/>
        <end position="589"/>
    </location>
</feature>
<dbReference type="GO" id="GO:0016010">
    <property type="term" value="C:dystrophin-associated glycoprotein complex"/>
    <property type="evidence" value="ECO:0007669"/>
    <property type="project" value="InterPro"/>
</dbReference>
<keyword evidence="14" id="KW-0808">Transferase</keyword>
<feature type="region of interest" description="Disordered" evidence="33">
    <location>
        <begin position="2228"/>
        <end position="2293"/>
    </location>
</feature>
<dbReference type="PROSITE" id="PS51699">
    <property type="entry name" value="SEA_DG"/>
    <property type="match status" value="1"/>
</dbReference>
<sequence length="2293" mass="244335">MALFCVTSNLKRARPFMSLLRSRSINTSSSRDVQLKLKTDAQSIFHAALGAVSPQEMVKNNLLFRQNILSIMDHEYVVDKNVSVVAFGKAVLGMTKAVEDVLGDQIVRGVASIPVGLPHAIKASGNKELIEKSTLSELSTIEIIEGAKNNLPDEMAQYAASRIKEVAENMSNQDILLVLISGGGSALLPYPVEGITLEEKLKTIKVLASRGATIHELNTVRKNLSDIKGGKLAEAAFPAKVVTLILSDVIGDPLDIIASGPTVPDPSTPADCLEIFKKLNAEEEIPDAVIQYLQQSKQKTEKQEKVELNNFSHVQNVIIGSNRFAVDAAVKKALVLGYAPVVLSTMLSGEARDVGKMFSDAANLAWNGHLSKMSPYGQHVLTSSIVNEILTARNEQKPVCIIGTDGQDGPNPAAGAMADPYQVTEAKEDGLDAKQFLENNDSFSFYSKFKNGRDHVVTGLTGTNMDKTASLYCLPIERTSASSCWTIPRCCCNCPQMSGNSNPREQNCNKNFLKCTPWRKKSLIRSTSRWTFLELISCLLRLLLLFWSLSNTVGSVFSGIISEKGIPRLRLWWILLIASLFGTILLPVVSSQESVQPKPSVKSKVLPNAVVYVGSVFSYNISEDVFDCNVNSIVVSETADRFLSHWLSYSSNKKQLYGVPSDKDKGTYNILVVALTKDTSLGGHVCGSQSFSIVVMSISEQLPVSVHLSTTGFSSNDHKPALGLSCPPGTQAILGTVVLNMDIQSLNGHQRMMLVVKMADHLSVDSSKLGFFSGEISNPITQQLDNPTVIAAGVGDGRFAKGIRSFITWNMACGALKLTDVGFSKLETAAQDGTISTLMGAPVVGWHVLSGTQKDMVRRRVRRQAQGIIAITPTPSASGTPPSRLSNMSTLVIVSKTVSLTSASQNSTALLPSVTPNRTVTKTTSVNINSTLFSHLTMKSSQSSTTGFNLTVSSLLVNKSMSSSSSIRLNLTESSQPPNKTAFASFSLISTSSSVSIYPTTSIQLPNRTIFPSYSVSINLTTSSILPNRTIILSPSVSVSLTTSSQLLSATVFKSSSAVNINTSITSILTSSKLLLTVNSSSASRPTNIISANRTITISESHTPSLNSTFVTRTALTKVPSLSFTLSASSPNKSTIVSSQNRSILSSLTMITLNTSQAVISSTTVPSVSQGNISIAVRASSLTASFNRSILVTSVSISSSFPSVLTTLQSTFPATSTAKLNSSIPNVSSSMLITQATASVTVVPSSFMPVANTSLLITSAASHTSLSTVISTTSSNLSSITSNSTFLASSSSLILLPPNTTLVENLTSSAKTSSFVTSSMVILPSTPQPGNSTESKAISPMPTSSLFTSLVSSTMNNTEISLVKTSSLVPSLSSTSSVMLSSSATQMSSPSMLLLSSTIVNQTSGVQIFSSSTLQPNLTSSKTAVLPSSMSSPIVTNASEVTSVNATTTKRTALVNSTFKINRSSFIAVTTSAFPLTRTSGTRSFPSTFVANRSVVSTITSKGFQKSSVNISFSPKITTTAFVFSTISPLSTSQFTSMFSSIDLRPNLTRITDSSFFSMSVKLTTSSEVPVNSTIASSTKGSPTTVSSAVTKSVDSTLSARRTTSSAKSVVTSSSGHFNVNSSLMPSVLSSGKPIVGSSSTLMANLSSSVPVLESSTAFSVVFTPADTSVMNLSTTEMSTTQISPTTLSSIPTSSSASSLLNPQDQTTLLSKSDVSESSRIVQNSTTLFGASRTVSMNFSSLSSTSSLRKSTTGIDSTMSRMSSAISVVTSTVVSLPSITVIPTSVTVPPTFVTEILPSTTVIPTSATAIPTSVTDTLILSTHVTRGTRVVNSSSRLDSVFSRTPSSVQTSTAVTPTPVYRTTSILETSGPLPSSSSLSPSNSTQTATLPGTTRTISVSPSSTSVVVPTTAPPNSPPEVINNLGRVIAPAGVALHYTIPEDTFYDREDGADTRNLSLSMKLANGSSIPEDFWLQFDSESQTIDGLPLDTHVPDGIMGQVLVVYAQDSRGAEALDAFEVLVVPSENPVVQELNIRITNEFVEFSRNVAQRLLLLKKIASYYEDADESNIRVLSFKAGSVIMSWTNDSLPTERCDEEKLQYVANKILLSNGEVRTEFREALKGFPVVSANEERMGVCNGSYPVITNAPIDAGARTSSEEGDLWYKHVLVGVLIVLILIVLAVLLIWYCRRRRPKPSNEKRTFKKRKPIILEPEIELKPIPGKPLVLPDDSPSFPPSYISETSLDKPVSSDEDDEEDYGKGSPSVRYEPPPPFYGVLDDEDPRNTPPPAYQLPPMF</sequence>
<dbReference type="GO" id="GO:0005856">
    <property type="term" value="C:cytoskeleton"/>
    <property type="evidence" value="ECO:0007669"/>
    <property type="project" value="UniProtKB-SubCell"/>
</dbReference>
<evidence type="ECO:0000256" key="19">
    <source>
        <dbReference type="ARBA" id="ARBA00022840"/>
    </source>
</evidence>
<evidence type="ECO:0000256" key="11">
    <source>
        <dbReference type="ARBA" id="ARBA00022490"/>
    </source>
</evidence>
<dbReference type="InterPro" id="IPR008465">
    <property type="entry name" value="DAG1_C"/>
</dbReference>
<feature type="domain" description="Peptidase S72" evidence="35">
    <location>
        <begin position="2026"/>
        <end position="2134"/>
    </location>
</feature>
<keyword evidence="16" id="KW-0732">Signal</keyword>
<dbReference type="InterPro" id="IPR037035">
    <property type="entry name" value="GK-like_C_sf"/>
</dbReference>
<evidence type="ECO:0000256" key="26">
    <source>
        <dbReference type="ARBA" id="ARBA00023257"/>
    </source>
</evidence>
<dbReference type="InterPro" id="IPR013783">
    <property type="entry name" value="Ig-like_fold"/>
</dbReference>
<keyword evidence="37" id="KW-1185">Reference proteome</keyword>
<comment type="function">
    <text evidence="28">Transmembrane protein that plays important roles in connecting the extracellular matrix to the cytoskeleton. Acts as a cell adhesion receptor in both muscle and non-muscle tissues. Receptor for both DMD and UTRN and, through these interactions, scaffolds axin to the cytoskeleton. Also functions in cell adhesion-mediated signaling and implicated in cell polarity.</text>
</comment>
<dbReference type="InterPro" id="IPR039760">
    <property type="entry name" value="MOFRL_protein"/>
</dbReference>
<dbReference type="Pfam" id="PF13660">
    <property type="entry name" value="DUF4147"/>
    <property type="match status" value="1"/>
</dbReference>
<evidence type="ECO:0000256" key="6">
    <source>
        <dbReference type="ARBA" id="ARBA00004642"/>
    </source>
</evidence>
<feature type="transmembrane region" description="Helical" evidence="34">
    <location>
        <begin position="2161"/>
        <end position="2185"/>
    </location>
</feature>
<dbReference type="SMART" id="SM00736">
    <property type="entry name" value="CADG"/>
    <property type="match status" value="2"/>
</dbReference>
<comment type="catalytic activity">
    <reaction evidence="1">
        <text>(R)-glycerate + ATP = (2R)-3-phosphoglycerate + ADP + H(+)</text>
        <dbReference type="Rhea" id="RHEA:23516"/>
        <dbReference type="ChEBI" id="CHEBI:15378"/>
        <dbReference type="ChEBI" id="CHEBI:16659"/>
        <dbReference type="ChEBI" id="CHEBI:30616"/>
        <dbReference type="ChEBI" id="CHEBI:58272"/>
        <dbReference type="ChEBI" id="CHEBI:456216"/>
        <dbReference type="EC" id="2.7.1.31"/>
    </reaction>
</comment>
<dbReference type="InterPro" id="IPR030398">
    <property type="entry name" value="SEA_DG_dom"/>
</dbReference>
<comment type="caution">
    <text evidence="36">The sequence shown here is derived from an EMBL/GenBank/DDBJ whole genome shotgun (WGS) entry which is preliminary data.</text>
</comment>
<evidence type="ECO:0000256" key="25">
    <source>
        <dbReference type="ARBA" id="ARBA00023242"/>
    </source>
</evidence>
<keyword evidence="19" id="KW-0067">ATP-binding</keyword>
<dbReference type="InterPro" id="IPR038614">
    <property type="entry name" value="GK_N_sf"/>
</dbReference>
<dbReference type="InterPro" id="IPR007835">
    <property type="entry name" value="MOFRL"/>
</dbReference>
<evidence type="ECO:0000313" key="36">
    <source>
        <dbReference type="EMBL" id="CAH3125563.1"/>
    </source>
</evidence>
<evidence type="ECO:0000256" key="16">
    <source>
        <dbReference type="ARBA" id="ARBA00022729"/>
    </source>
</evidence>
<keyword evidence="20 34" id="KW-1133">Transmembrane helix</keyword>
<evidence type="ECO:0000256" key="2">
    <source>
        <dbReference type="ARBA" id="ARBA00004135"/>
    </source>
</evidence>
<evidence type="ECO:0000256" key="12">
    <source>
        <dbReference type="ARBA" id="ARBA00022525"/>
    </source>
</evidence>
<keyword evidence="25" id="KW-0539">Nucleus</keyword>
<dbReference type="GO" id="GO:0042383">
    <property type="term" value="C:sarcolemma"/>
    <property type="evidence" value="ECO:0007669"/>
    <property type="project" value="UniProtKB-SubCell"/>
</dbReference>
<dbReference type="Gene3D" id="2.60.40.10">
    <property type="entry name" value="Immunoglobulins"/>
    <property type="match status" value="2"/>
</dbReference>
<dbReference type="Gene3D" id="3.30.70.1040">
    <property type="entry name" value="Dystroglycan, domain 2"/>
    <property type="match status" value="1"/>
</dbReference>
<keyword evidence="26" id="KW-0628">Postsynaptic cell membrane</keyword>
<dbReference type="PANTHER" id="PTHR12227:SF0">
    <property type="entry name" value="GLYCERATE KINASE"/>
    <property type="match status" value="1"/>
</dbReference>
<organism evidence="36 37">
    <name type="scientific">Pocillopora meandrina</name>
    <dbReference type="NCBI Taxonomy" id="46732"/>
    <lineage>
        <taxon>Eukaryota</taxon>
        <taxon>Metazoa</taxon>
        <taxon>Cnidaria</taxon>
        <taxon>Anthozoa</taxon>
        <taxon>Hexacorallia</taxon>
        <taxon>Scleractinia</taxon>
        <taxon>Astrocoeniina</taxon>
        <taxon>Pocilloporidae</taxon>
        <taxon>Pocillopora</taxon>
    </lineage>
</organism>
<evidence type="ECO:0000313" key="37">
    <source>
        <dbReference type="Proteomes" id="UP001159428"/>
    </source>
</evidence>
<keyword evidence="23" id="KW-0325">Glycoprotein</keyword>
<evidence type="ECO:0000256" key="27">
    <source>
        <dbReference type="ARBA" id="ARBA00023567"/>
    </source>
</evidence>
<dbReference type="Gene3D" id="3.40.50.10180">
    <property type="entry name" value="Glycerate kinase, MOFRL-like N-terminal domain"/>
    <property type="match status" value="1"/>
</dbReference>
<keyword evidence="21" id="KW-0770">Synapse</keyword>
<dbReference type="InterPro" id="IPR015919">
    <property type="entry name" value="Cadherin-like_sf"/>
</dbReference>
<dbReference type="EC" id="2.7.1.31" evidence="8"/>
<gene>
    <name evidence="36" type="ORF">PMEA_00012161</name>
</gene>
<evidence type="ECO:0000256" key="20">
    <source>
        <dbReference type="ARBA" id="ARBA00022989"/>
    </source>
</evidence>
<dbReference type="Gene3D" id="3.40.1480.10">
    <property type="entry name" value="MOFRL domain"/>
    <property type="match status" value="2"/>
</dbReference>
<keyword evidence="13" id="KW-0597">Phosphoprotein</keyword>
<evidence type="ECO:0000256" key="13">
    <source>
        <dbReference type="ARBA" id="ARBA00022553"/>
    </source>
</evidence>
<evidence type="ECO:0000256" key="32">
    <source>
        <dbReference type="ARBA" id="ARBA00034100"/>
    </source>
</evidence>
<evidence type="ECO:0000256" key="9">
    <source>
        <dbReference type="ARBA" id="ARBA00020720"/>
    </source>
</evidence>
<evidence type="ECO:0000256" key="29">
    <source>
        <dbReference type="ARBA" id="ARBA00026224"/>
    </source>
</evidence>
<keyword evidence="15 34" id="KW-0812">Transmembrane</keyword>
<evidence type="ECO:0000256" key="31">
    <source>
        <dbReference type="ARBA" id="ARBA00031034"/>
    </source>
</evidence>
<feature type="region of interest" description="Disordered" evidence="33">
    <location>
        <begin position="1865"/>
        <end position="1913"/>
    </location>
</feature>
<keyword evidence="24" id="KW-0206">Cytoskeleton</keyword>
<keyword evidence="11" id="KW-0963">Cytoplasm</keyword>
<keyword evidence="18" id="KW-0418">Kinase</keyword>
<evidence type="ECO:0000259" key="35">
    <source>
        <dbReference type="PROSITE" id="PS51699"/>
    </source>
</evidence>
<dbReference type="SUPFAM" id="SSF49313">
    <property type="entry name" value="Cadherin-like"/>
    <property type="match status" value="2"/>
</dbReference>
<dbReference type="GO" id="GO:0008887">
    <property type="term" value="F:glycerate kinase activity"/>
    <property type="evidence" value="ECO:0007669"/>
    <property type="project" value="UniProtKB-EC"/>
</dbReference>
<evidence type="ECO:0000256" key="7">
    <source>
        <dbReference type="ARBA" id="ARBA00005393"/>
    </source>
</evidence>
<evidence type="ECO:0000256" key="33">
    <source>
        <dbReference type="SAM" id="MobiDB-lite"/>
    </source>
</evidence>
<accession>A0AAU9WTH0</accession>
<keyword evidence="10" id="KW-1003">Cell membrane</keyword>
<evidence type="ECO:0000256" key="23">
    <source>
        <dbReference type="ARBA" id="ARBA00023180"/>
    </source>
</evidence>
<evidence type="ECO:0000256" key="18">
    <source>
        <dbReference type="ARBA" id="ARBA00022777"/>
    </source>
</evidence>
<dbReference type="InterPro" id="IPR041631">
    <property type="entry name" value="Alpha_DG1_N2"/>
</dbReference>
<dbReference type="GO" id="GO:0005654">
    <property type="term" value="C:nucleoplasm"/>
    <property type="evidence" value="ECO:0007669"/>
    <property type="project" value="UniProtKB-SubCell"/>
</dbReference>
<dbReference type="PANTHER" id="PTHR12227">
    <property type="entry name" value="GLYCERATE KINASE"/>
    <property type="match status" value="1"/>
</dbReference>
<evidence type="ECO:0000256" key="24">
    <source>
        <dbReference type="ARBA" id="ARBA00023212"/>
    </source>
</evidence>
<keyword evidence="22" id="KW-1015">Disulfide bond</keyword>
<comment type="function">
    <text evidence="27">The dystroglycan complex is involved in a number of processes including laminin and basement membrane assembly, sarcolemmal stability, cell survival, peripheral nerve myelination, nodal structure, cell migration, and epithelial polarization.</text>
</comment>
<evidence type="ECO:0000256" key="30">
    <source>
        <dbReference type="ARBA" id="ARBA00030092"/>
    </source>
</evidence>
<feature type="compositionally biased region" description="Pro residues" evidence="33">
    <location>
        <begin position="2281"/>
        <end position="2293"/>
    </location>
</feature>
<feature type="compositionally biased region" description="Low complexity" evidence="33">
    <location>
        <begin position="1892"/>
        <end position="1909"/>
    </location>
</feature>
<comment type="subcellular location">
    <subcellularLocation>
        <location evidence="2">Cell membrane</location>
        <location evidence="2">Sarcolemma</location>
    </subcellularLocation>
    <subcellularLocation>
        <location evidence="5">Cell membrane</location>
        <topology evidence="5">Single-pass type I membrane protein</topology>
    </subcellularLocation>
    <subcellularLocation>
        <location evidence="4">Cytoplasm</location>
        <location evidence="4">Cytoskeleton</location>
    </subcellularLocation>
    <subcellularLocation>
        <location evidence="6">Nucleus</location>
        <location evidence="6">Nucleoplasm</location>
    </subcellularLocation>
    <subcellularLocation>
        <location evidence="32">Postsynaptic cell membrane</location>
    </subcellularLocation>
    <subcellularLocation>
        <location evidence="3">Secreted</location>
        <location evidence="3">Extracellular space</location>
    </subcellularLocation>
</comment>
<evidence type="ECO:0000256" key="17">
    <source>
        <dbReference type="ARBA" id="ARBA00022741"/>
    </source>
</evidence>
<keyword evidence="34" id="KW-0472">Membrane</keyword>
<reference evidence="36 37" key="1">
    <citation type="submission" date="2022-05" db="EMBL/GenBank/DDBJ databases">
        <authorList>
            <consortium name="Genoscope - CEA"/>
            <person name="William W."/>
        </authorList>
    </citation>
    <scope>NUCLEOTIDE SEQUENCE [LARGE SCALE GENOMIC DNA]</scope>
</reference>
<evidence type="ECO:0000256" key="14">
    <source>
        <dbReference type="ARBA" id="ARBA00022679"/>
    </source>
</evidence>
<dbReference type="GO" id="GO:0005737">
    <property type="term" value="C:cytoplasm"/>
    <property type="evidence" value="ECO:0007669"/>
    <property type="project" value="TreeGrafter"/>
</dbReference>
<name>A0AAU9WTH0_9CNID</name>
<evidence type="ECO:0000256" key="1">
    <source>
        <dbReference type="ARBA" id="ARBA00000694"/>
    </source>
</evidence>
<dbReference type="Pfam" id="PF05454">
    <property type="entry name" value="DAG1"/>
    <property type="match status" value="1"/>
</dbReference>
<evidence type="ECO:0000256" key="8">
    <source>
        <dbReference type="ARBA" id="ARBA00012101"/>
    </source>
</evidence>
<keyword evidence="12" id="KW-0964">Secreted</keyword>
<dbReference type="GO" id="GO:0045211">
    <property type="term" value="C:postsynaptic membrane"/>
    <property type="evidence" value="ECO:0007669"/>
    <property type="project" value="UniProtKB-SubCell"/>
</dbReference>
<dbReference type="EMBL" id="CALNXJ010000021">
    <property type="protein sequence ID" value="CAH3125563.1"/>
    <property type="molecule type" value="Genomic_DNA"/>
</dbReference>
<protein>
    <recommendedName>
        <fullName evidence="29">Dystroglycan 1</fullName>
        <ecNumber evidence="8">2.7.1.31</ecNumber>
    </recommendedName>
    <alternativeName>
        <fullName evidence="31">Dystroglycan</fullName>
    </alternativeName>
    <alternativeName>
        <fullName evidence="30">Dystrophin-associated glycoprotein 1</fullName>
    </alternativeName>
    <alternativeName>
        <fullName evidence="9">Glycerate kinase</fullName>
    </alternativeName>
</protein>
<evidence type="ECO:0000256" key="21">
    <source>
        <dbReference type="ARBA" id="ARBA00023018"/>
    </source>
</evidence>